<proteinExistence type="predicted"/>
<dbReference type="EMBL" id="CAMXCT010001101">
    <property type="protein sequence ID" value="CAI3986651.1"/>
    <property type="molecule type" value="Genomic_DNA"/>
</dbReference>
<reference evidence="3 4" key="2">
    <citation type="submission" date="2024-05" db="EMBL/GenBank/DDBJ databases">
        <authorList>
            <person name="Chen Y."/>
            <person name="Shah S."/>
            <person name="Dougan E. K."/>
            <person name="Thang M."/>
            <person name="Chan C."/>
        </authorList>
    </citation>
    <scope>NUCLEOTIDE SEQUENCE [LARGE SCALE GENOMIC DNA]</scope>
</reference>
<evidence type="ECO:0000256" key="1">
    <source>
        <dbReference type="SAM" id="SignalP"/>
    </source>
</evidence>
<dbReference type="EMBL" id="CAMXCT030001101">
    <property type="protein sequence ID" value="CAL4773963.1"/>
    <property type="molecule type" value="Genomic_DNA"/>
</dbReference>
<keyword evidence="1" id="KW-0732">Signal</keyword>
<dbReference type="SUPFAM" id="SSF51695">
    <property type="entry name" value="PLC-like phosphodiesterases"/>
    <property type="match status" value="1"/>
</dbReference>
<evidence type="ECO:0000313" key="2">
    <source>
        <dbReference type="EMBL" id="CAI3986651.1"/>
    </source>
</evidence>
<name>A0A9P1CAC4_9DINO</name>
<dbReference type="PROSITE" id="PS51257">
    <property type="entry name" value="PROKAR_LIPOPROTEIN"/>
    <property type="match status" value="1"/>
</dbReference>
<dbReference type="Gene3D" id="3.20.20.190">
    <property type="entry name" value="Phosphatidylinositol (PI) phosphodiesterase"/>
    <property type="match status" value="1"/>
</dbReference>
<dbReference type="GO" id="GO:0008081">
    <property type="term" value="F:phosphoric diester hydrolase activity"/>
    <property type="evidence" value="ECO:0007669"/>
    <property type="project" value="InterPro"/>
</dbReference>
<dbReference type="OrthoDB" id="409851at2759"/>
<keyword evidence="4" id="KW-1185">Reference proteome</keyword>
<dbReference type="AlphaFoldDB" id="A0A9P1CAC4"/>
<evidence type="ECO:0000313" key="4">
    <source>
        <dbReference type="Proteomes" id="UP001152797"/>
    </source>
</evidence>
<protein>
    <submittedName>
        <fullName evidence="3">E3 ubiquitin-protein ligase HERC1</fullName>
    </submittedName>
</protein>
<sequence length="388" mass="42775">MWRLGVLLATGAAASGGCEADGSCDAAGMLTLSRRQMLRGHEMTRAGINFTCGESCGILGGVCVNPSPECLQRRVSTERGPVCYCEVERPPKSSALQRTAQPSLLREFPFIMTHDSATGFIRKFDPRWRIGQAQTINLVEQVTCGARALDIRLVIKDGKEEEFFFHHGEGIFSWVSGETLQGEWPKLAAWARSHPDELLLLVISHCSVRHGFGNWGSSKCSEGLWPKEFQALGLPFEANCESLSSMTRKEALQRSRLQDGGHIMALDGACVMENWDSSITSAKGVKSYVEKTMDLMRSRGYKTLFQVQSFVQQKLFVPMDSKLNGEILTWIANSSLYDGVNLLEINLICSHGASMAVALGHSISSEDFQSCRTDCHLACQRHGACEQL</sequence>
<comment type="caution">
    <text evidence="2">The sequence shown here is derived from an EMBL/GenBank/DDBJ whole genome shotgun (WGS) entry which is preliminary data.</text>
</comment>
<dbReference type="Proteomes" id="UP001152797">
    <property type="component" value="Unassembled WGS sequence"/>
</dbReference>
<dbReference type="InterPro" id="IPR017946">
    <property type="entry name" value="PLC-like_Pdiesterase_TIM-brl"/>
</dbReference>
<dbReference type="GO" id="GO:0006629">
    <property type="term" value="P:lipid metabolic process"/>
    <property type="evidence" value="ECO:0007669"/>
    <property type="project" value="InterPro"/>
</dbReference>
<dbReference type="EMBL" id="CAMXCT020001101">
    <property type="protein sequence ID" value="CAL1140026.1"/>
    <property type="molecule type" value="Genomic_DNA"/>
</dbReference>
<gene>
    <name evidence="2" type="ORF">C1SCF055_LOCUS13992</name>
</gene>
<organism evidence="2">
    <name type="scientific">Cladocopium goreaui</name>
    <dbReference type="NCBI Taxonomy" id="2562237"/>
    <lineage>
        <taxon>Eukaryota</taxon>
        <taxon>Sar</taxon>
        <taxon>Alveolata</taxon>
        <taxon>Dinophyceae</taxon>
        <taxon>Suessiales</taxon>
        <taxon>Symbiodiniaceae</taxon>
        <taxon>Cladocopium</taxon>
    </lineage>
</organism>
<feature type="chain" id="PRO_5043270259" evidence="1">
    <location>
        <begin position="21"/>
        <end position="388"/>
    </location>
</feature>
<accession>A0A9P1CAC4</accession>
<feature type="signal peptide" evidence="1">
    <location>
        <begin position="1"/>
        <end position="20"/>
    </location>
</feature>
<reference evidence="2" key="1">
    <citation type="submission" date="2022-10" db="EMBL/GenBank/DDBJ databases">
        <authorList>
            <person name="Chen Y."/>
            <person name="Dougan E. K."/>
            <person name="Chan C."/>
            <person name="Rhodes N."/>
            <person name="Thang M."/>
        </authorList>
    </citation>
    <scope>NUCLEOTIDE SEQUENCE</scope>
</reference>
<evidence type="ECO:0000313" key="3">
    <source>
        <dbReference type="EMBL" id="CAL4773963.1"/>
    </source>
</evidence>